<dbReference type="OrthoDB" id="102247at2157"/>
<keyword evidence="4" id="KW-1185">Reference proteome</keyword>
<dbReference type="Proteomes" id="UP000250125">
    <property type="component" value="Chromosome"/>
</dbReference>
<evidence type="ECO:0000259" key="2">
    <source>
        <dbReference type="Pfam" id="PF07853"/>
    </source>
</evidence>
<feature type="transmembrane region" description="Helical" evidence="1">
    <location>
        <begin position="43"/>
        <end position="67"/>
    </location>
</feature>
<keyword evidence="1" id="KW-1133">Transmembrane helix</keyword>
<feature type="domain" description="DUF1648" evidence="2">
    <location>
        <begin position="12"/>
        <end position="56"/>
    </location>
</feature>
<gene>
    <name evidence="3" type="ORF">A3L11_04100</name>
</gene>
<organism evidence="3 4">
    <name type="scientific">Thermococcus siculi</name>
    <dbReference type="NCBI Taxonomy" id="72803"/>
    <lineage>
        <taxon>Archaea</taxon>
        <taxon>Methanobacteriati</taxon>
        <taxon>Methanobacteriota</taxon>
        <taxon>Thermococci</taxon>
        <taxon>Thermococcales</taxon>
        <taxon>Thermococcaceae</taxon>
        <taxon>Thermococcus</taxon>
    </lineage>
</organism>
<protein>
    <recommendedName>
        <fullName evidence="2">DUF1648 domain-containing protein</fullName>
    </recommendedName>
</protein>
<keyword evidence="1" id="KW-0472">Membrane</keyword>
<feature type="transmembrane region" description="Helical" evidence="1">
    <location>
        <begin position="88"/>
        <end position="109"/>
    </location>
</feature>
<dbReference type="RefSeq" id="WP_157727051.1">
    <property type="nucleotide sequence ID" value="NZ_CP015103.1"/>
</dbReference>
<dbReference type="InterPro" id="IPR012867">
    <property type="entry name" value="DUF1648"/>
</dbReference>
<reference evidence="3 4" key="1">
    <citation type="submission" date="2016-04" db="EMBL/GenBank/DDBJ databases">
        <title>Complete genome sequence of Thermococcus siculi type strain RG-20.</title>
        <authorList>
            <person name="Oger P.M."/>
        </authorList>
    </citation>
    <scope>NUCLEOTIDE SEQUENCE [LARGE SCALE GENOMIC DNA]</scope>
    <source>
        <strain evidence="3 4">RG-20</strain>
    </source>
</reference>
<dbReference type="KEGG" id="tsl:A3L11_04100"/>
<proteinExistence type="predicted"/>
<dbReference type="AlphaFoldDB" id="A0A2Z2MP67"/>
<evidence type="ECO:0000313" key="4">
    <source>
        <dbReference type="Proteomes" id="UP000250125"/>
    </source>
</evidence>
<keyword evidence="1" id="KW-0812">Transmembrane</keyword>
<evidence type="ECO:0000313" key="3">
    <source>
        <dbReference type="EMBL" id="ASJ08457.1"/>
    </source>
</evidence>
<sequence length="142" mass="15709">MSPYLLIQLAALGLYLFLVAVNWSALPEPMAVHFDASGDPNGFMSQAWGAVGIPLMVWAMFFGLTVLGRDPGFFARMKRFSPSGWRAWAEFNTLMGLGLLTVSSMTVLYNVEAIPGEWIGYSVWIFLAFAFLAIYRLASVGR</sequence>
<accession>A0A2Z2MP67</accession>
<feature type="transmembrane region" description="Helical" evidence="1">
    <location>
        <begin position="121"/>
        <end position="138"/>
    </location>
</feature>
<dbReference type="Pfam" id="PF07853">
    <property type="entry name" value="DUF1648"/>
    <property type="match status" value="1"/>
</dbReference>
<dbReference type="GeneID" id="33317392"/>
<name>A0A2Z2MP67_9EURY</name>
<evidence type="ECO:0000256" key="1">
    <source>
        <dbReference type="SAM" id="Phobius"/>
    </source>
</evidence>
<dbReference type="EMBL" id="CP015103">
    <property type="protein sequence ID" value="ASJ08457.1"/>
    <property type="molecule type" value="Genomic_DNA"/>
</dbReference>